<dbReference type="Pfam" id="PF00580">
    <property type="entry name" value="UvrD-helicase"/>
    <property type="match status" value="1"/>
</dbReference>
<keyword evidence="1 10" id="KW-0547">Nucleotide-binding</keyword>
<evidence type="ECO:0000313" key="12">
    <source>
        <dbReference type="EMBL" id="MDZ5033964.1"/>
    </source>
</evidence>
<dbReference type="CDD" id="cd17932">
    <property type="entry name" value="DEXQc_UvrD"/>
    <property type="match status" value="1"/>
</dbReference>
<keyword evidence="5" id="KW-0238">DNA-binding</keyword>
<dbReference type="InterPro" id="IPR000212">
    <property type="entry name" value="DNA_helicase_UvrD/REP"/>
</dbReference>
<dbReference type="GO" id="GO:0000725">
    <property type="term" value="P:recombinational repair"/>
    <property type="evidence" value="ECO:0007669"/>
    <property type="project" value="TreeGrafter"/>
</dbReference>
<sequence>MDLKSLLNKEQYEGATTIDGQVLILAGAGSGKTRVLTHRMAHMIEDLGVLPYKILAITFTNKAAKEMKDRVKALIGERAEDMWISTFHSTCVRILRREIEKLGYKKSFTIYDTSDQKTLIKECMKALNINDKDITEQEIMSKIGKAKDNMQSPASFMRENESNFREKKIADVYEMYQKRLKENNALDFDDLIFKTVELFKNDKETLEFYQRKFQYIMVDEYQDTNRVQYELIRL</sequence>
<evidence type="ECO:0000256" key="9">
    <source>
        <dbReference type="ARBA" id="ARBA00048988"/>
    </source>
</evidence>
<evidence type="ECO:0000256" key="6">
    <source>
        <dbReference type="ARBA" id="ARBA00023235"/>
    </source>
</evidence>
<evidence type="ECO:0000256" key="7">
    <source>
        <dbReference type="ARBA" id="ARBA00034617"/>
    </source>
</evidence>
<dbReference type="PANTHER" id="PTHR11070">
    <property type="entry name" value="UVRD / RECB / PCRA DNA HELICASE FAMILY MEMBER"/>
    <property type="match status" value="1"/>
</dbReference>
<dbReference type="GO" id="GO:0009314">
    <property type="term" value="P:response to radiation"/>
    <property type="evidence" value="ECO:0007669"/>
    <property type="project" value="UniProtKB-ARBA"/>
</dbReference>
<dbReference type="GO" id="GO:0005524">
    <property type="term" value="F:ATP binding"/>
    <property type="evidence" value="ECO:0007669"/>
    <property type="project" value="UniProtKB-UniRule"/>
</dbReference>
<protein>
    <recommendedName>
        <fullName evidence="8">DNA 3'-5' helicase</fullName>
        <ecNumber evidence="8">5.6.2.4</ecNumber>
    </recommendedName>
</protein>
<comment type="catalytic activity">
    <reaction evidence="9">
        <text>ATP + H2O = ADP + phosphate + H(+)</text>
        <dbReference type="Rhea" id="RHEA:13065"/>
        <dbReference type="ChEBI" id="CHEBI:15377"/>
        <dbReference type="ChEBI" id="CHEBI:15378"/>
        <dbReference type="ChEBI" id="CHEBI:30616"/>
        <dbReference type="ChEBI" id="CHEBI:43474"/>
        <dbReference type="ChEBI" id="CHEBI:456216"/>
        <dbReference type="EC" id="5.6.2.4"/>
    </reaction>
</comment>
<dbReference type="GO" id="GO:0016787">
    <property type="term" value="F:hydrolase activity"/>
    <property type="evidence" value="ECO:0007669"/>
    <property type="project" value="UniProtKB-UniRule"/>
</dbReference>
<evidence type="ECO:0000256" key="4">
    <source>
        <dbReference type="ARBA" id="ARBA00022840"/>
    </source>
</evidence>
<evidence type="ECO:0000256" key="5">
    <source>
        <dbReference type="ARBA" id="ARBA00023125"/>
    </source>
</evidence>
<feature type="binding site" evidence="10">
    <location>
        <begin position="26"/>
        <end position="33"/>
    </location>
    <ligand>
        <name>ATP</name>
        <dbReference type="ChEBI" id="CHEBI:30616"/>
    </ligand>
</feature>
<dbReference type="GO" id="GO:0005829">
    <property type="term" value="C:cytosol"/>
    <property type="evidence" value="ECO:0007669"/>
    <property type="project" value="TreeGrafter"/>
</dbReference>
<feature type="non-terminal residue" evidence="12">
    <location>
        <position position="234"/>
    </location>
</feature>
<accession>A0AAW9J737</accession>
<evidence type="ECO:0000256" key="10">
    <source>
        <dbReference type="PROSITE-ProRule" id="PRU00560"/>
    </source>
</evidence>
<proteinExistence type="predicted"/>
<dbReference type="PANTHER" id="PTHR11070:SF2">
    <property type="entry name" value="ATP-DEPENDENT DNA HELICASE SRS2"/>
    <property type="match status" value="1"/>
</dbReference>
<keyword evidence="2 10" id="KW-0378">Hydrolase</keyword>
<comment type="caution">
    <text evidence="12">The sequence shown here is derived from an EMBL/GenBank/DDBJ whole genome shotgun (WGS) entry which is preliminary data.</text>
</comment>
<gene>
    <name evidence="12" type="ORF">GNF81_14530</name>
</gene>
<dbReference type="Proteomes" id="UP001289066">
    <property type="component" value="Unassembled WGS sequence"/>
</dbReference>
<evidence type="ECO:0000256" key="1">
    <source>
        <dbReference type="ARBA" id="ARBA00022741"/>
    </source>
</evidence>
<organism evidence="12 13">
    <name type="scientific">Clostridium perfringens</name>
    <dbReference type="NCBI Taxonomy" id="1502"/>
    <lineage>
        <taxon>Bacteria</taxon>
        <taxon>Bacillati</taxon>
        <taxon>Bacillota</taxon>
        <taxon>Clostridia</taxon>
        <taxon>Eubacteriales</taxon>
        <taxon>Clostridiaceae</taxon>
        <taxon>Clostridium</taxon>
    </lineage>
</organism>
<dbReference type="AlphaFoldDB" id="A0AAW9J737"/>
<dbReference type="PROSITE" id="PS51198">
    <property type="entry name" value="UVRD_HELICASE_ATP_BIND"/>
    <property type="match status" value="1"/>
</dbReference>
<name>A0AAW9J737_CLOPF</name>
<dbReference type="SUPFAM" id="SSF52540">
    <property type="entry name" value="P-loop containing nucleoside triphosphate hydrolases"/>
    <property type="match status" value="1"/>
</dbReference>
<dbReference type="GO" id="GO:0003677">
    <property type="term" value="F:DNA binding"/>
    <property type="evidence" value="ECO:0007669"/>
    <property type="project" value="UniProtKB-KW"/>
</dbReference>
<dbReference type="Gene3D" id="1.10.10.160">
    <property type="match status" value="1"/>
</dbReference>
<dbReference type="InterPro" id="IPR013986">
    <property type="entry name" value="DExx_box_DNA_helicase_dom_sf"/>
</dbReference>
<dbReference type="EC" id="5.6.2.4" evidence="8"/>
<dbReference type="InterPro" id="IPR014016">
    <property type="entry name" value="UvrD-like_ATP-bd"/>
</dbReference>
<dbReference type="GO" id="GO:0033202">
    <property type="term" value="C:DNA helicase complex"/>
    <property type="evidence" value="ECO:0007669"/>
    <property type="project" value="TreeGrafter"/>
</dbReference>
<dbReference type="FunFam" id="1.10.10.160:FF:000001">
    <property type="entry name" value="ATP-dependent DNA helicase"/>
    <property type="match status" value="1"/>
</dbReference>
<evidence type="ECO:0000256" key="3">
    <source>
        <dbReference type="ARBA" id="ARBA00022806"/>
    </source>
</evidence>
<dbReference type="GO" id="GO:0043138">
    <property type="term" value="F:3'-5' DNA helicase activity"/>
    <property type="evidence" value="ECO:0007669"/>
    <property type="project" value="UniProtKB-EC"/>
</dbReference>
<dbReference type="RefSeq" id="WP_322412496.1">
    <property type="nucleotide sequence ID" value="NZ_WNVG01000110.1"/>
</dbReference>
<comment type="catalytic activity">
    <reaction evidence="7">
        <text>Couples ATP hydrolysis with the unwinding of duplex DNA by translocating in the 3'-5' direction.</text>
        <dbReference type="EC" id="5.6.2.4"/>
    </reaction>
</comment>
<keyword evidence="4 10" id="KW-0067">ATP-binding</keyword>
<keyword evidence="3 10" id="KW-0347">Helicase</keyword>
<reference evidence="12" key="1">
    <citation type="submission" date="2019-11" db="EMBL/GenBank/DDBJ databases">
        <title>Characterization of Clostridium perfringens isolates from swine manure treated agricultural soils.</title>
        <authorList>
            <person name="Wushke S.T."/>
        </authorList>
    </citation>
    <scope>NUCLEOTIDE SEQUENCE</scope>
    <source>
        <strain evidence="12">X15</strain>
    </source>
</reference>
<evidence type="ECO:0000313" key="13">
    <source>
        <dbReference type="Proteomes" id="UP001289066"/>
    </source>
</evidence>
<keyword evidence="6" id="KW-0413">Isomerase</keyword>
<dbReference type="EMBL" id="WNVG01000110">
    <property type="protein sequence ID" value="MDZ5033964.1"/>
    <property type="molecule type" value="Genomic_DNA"/>
</dbReference>
<evidence type="ECO:0000256" key="2">
    <source>
        <dbReference type="ARBA" id="ARBA00022801"/>
    </source>
</evidence>
<dbReference type="Gene3D" id="3.40.50.300">
    <property type="entry name" value="P-loop containing nucleotide triphosphate hydrolases"/>
    <property type="match status" value="1"/>
</dbReference>
<dbReference type="InterPro" id="IPR027417">
    <property type="entry name" value="P-loop_NTPase"/>
</dbReference>
<evidence type="ECO:0000256" key="8">
    <source>
        <dbReference type="ARBA" id="ARBA00034808"/>
    </source>
</evidence>
<feature type="domain" description="UvrD-like helicase ATP-binding" evidence="11">
    <location>
        <begin position="5"/>
        <end position="234"/>
    </location>
</feature>
<evidence type="ECO:0000259" key="11">
    <source>
        <dbReference type="PROSITE" id="PS51198"/>
    </source>
</evidence>